<dbReference type="PANTHER" id="PTHR33930">
    <property type="entry name" value="ALKYL HYDROPEROXIDE REDUCTASE AHPD"/>
    <property type="match status" value="1"/>
</dbReference>
<dbReference type="RefSeq" id="WP_085120571.1">
    <property type="nucleotide sequence ID" value="NZ_FWZX01000001.1"/>
</dbReference>
<dbReference type="NCBIfam" id="TIGR00778">
    <property type="entry name" value="ahpD_dom"/>
    <property type="match status" value="1"/>
</dbReference>
<dbReference type="EMBL" id="FWZX01000001">
    <property type="protein sequence ID" value="SME89473.1"/>
    <property type="molecule type" value="Genomic_DNA"/>
</dbReference>
<feature type="domain" description="Carboxymuconolactone decarboxylase-like" evidence="1">
    <location>
        <begin position="24"/>
        <end position="101"/>
    </location>
</feature>
<gene>
    <name evidence="2" type="ORF">SAMN05428998_101214</name>
</gene>
<keyword evidence="2" id="KW-0560">Oxidoreductase</keyword>
<protein>
    <submittedName>
        <fullName evidence="2">Alkylhydroperoxidase AhpD family core domain-containing protein</fullName>
    </submittedName>
</protein>
<proteinExistence type="predicted"/>
<name>A0A1Y6B880_9PROT</name>
<dbReference type="PANTHER" id="PTHR33930:SF2">
    <property type="entry name" value="BLR3452 PROTEIN"/>
    <property type="match status" value="1"/>
</dbReference>
<dbReference type="Gene3D" id="1.20.1290.10">
    <property type="entry name" value="AhpD-like"/>
    <property type="match status" value="1"/>
</dbReference>
<keyword evidence="3" id="KW-1185">Reference proteome</keyword>
<dbReference type="InterPro" id="IPR003779">
    <property type="entry name" value="CMD-like"/>
</dbReference>
<organism evidence="2 3">
    <name type="scientific">Tistlia consotensis USBA 355</name>
    <dbReference type="NCBI Taxonomy" id="560819"/>
    <lineage>
        <taxon>Bacteria</taxon>
        <taxon>Pseudomonadati</taxon>
        <taxon>Pseudomonadota</taxon>
        <taxon>Alphaproteobacteria</taxon>
        <taxon>Rhodospirillales</taxon>
        <taxon>Rhodovibrionaceae</taxon>
        <taxon>Tistlia</taxon>
    </lineage>
</organism>
<reference evidence="2 3" key="1">
    <citation type="submission" date="2017-04" db="EMBL/GenBank/DDBJ databases">
        <authorList>
            <person name="Afonso C.L."/>
            <person name="Miller P.J."/>
            <person name="Scott M.A."/>
            <person name="Spackman E."/>
            <person name="Goraichik I."/>
            <person name="Dimitrov K.M."/>
            <person name="Suarez D.L."/>
            <person name="Swayne D.E."/>
        </authorList>
    </citation>
    <scope>NUCLEOTIDE SEQUENCE [LARGE SCALE GENOMIC DNA]</scope>
    <source>
        <strain evidence="2 3">USBA 355</strain>
    </source>
</reference>
<dbReference type="InterPro" id="IPR004675">
    <property type="entry name" value="AhpD_core"/>
</dbReference>
<dbReference type="GO" id="GO:0051920">
    <property type="term" value="F:peroxiredoxin activity"/>
    <property type="evidence" value="ECO:0007669"/>
    <property type="project" value="InterPro"/>
</dbReference>
<dbReference type="AlphaFoldDB" id="A0A1Y6B880"/>
<sequence>MTTTYRETAQAVSDGAKALTELVPDAMAGFAALGKGAYKDGALSRQTKELIALALGIAAHCDGCVAYHARTLAQLKATREQVGEAIAVAVQMGGGPSMVYGGEALRAFDSFTRG</sequence>
<keyword evidence="2" id="KW-0575">Peroxidase</keyword>
<accession>A0A1Y6B880</accession>
<dbReference type="STRING" id="560819.SAMN05428998_101214"/>
<dbReference type="InterPro" id="IPR029032">
    <property type="entry name" value="AhpD-like"/>
</dbReference>
<dbReference type="SUPFAM" id="SSF69118">
    <property type="entry name" value="AhpD-like"/>
    <property type="match status" value="1"/>
</dbReference>
<evidence type="ECO:0000313" key="3">
    <source>
        <dbReference type="Proteomes" id="UP000192917"/>
    </source>
</evidence>
<dbReference type="Pfam" id="PF02627">
    <property type="entry name" value="CMD"/>
    <property type="match status" value="1"/>
</dbReference>
<evidence type="ECO:0000259" key="1">
    <source>
        <dbReference type="Pfam" id="PF02627"/>
    </source>
</evidence>
<dbReference type="Proteomes" id="UP000192917">
    <property type="component" value="Unassembled WGS sequence"/>
</dbReference>
<evidence type="ECO:0000313" key="2">
    <source>
        <dbReference type="EMBL" id="SME89473.1"/>
    </source>
</evidence>